<dbReference type="Gene3D" id="2.40.70.10">
    <property type="entry name" value="Acid Proteases"/>
    <property type="match status" value="2"/>
</dbReference>
<evidence type="ECO:0000256" key="4">
    <source>
        <dbReference type="RuleBase" id="RU000454"/>
    </source>
</evidence>
<dbReference type="SUPFAM" id="SSF50630">
    <property type="entry name" value="Acid proteases"/>
    <property type="match status" value="1"/>
</dbReference>
<organism evidence="7 8">
    <name type="scientific">Marssonina brunnea f. sp. multigermtubi (strain MB_m1)</name>
    <name type="common">Marssonina leaf spot fungus</name>
    <dbReference type="NCBI Taxonomy" id="1072389"/>
    <lineage>
        <taxon>Eukaryota</taxon>
        <taxon>Fungi</taxon>
        <taxon>Dikarya</taxon>
        <taxon>Ascomycota</taxon>
        <taxon>Pezizomycotina</taxon>
        <taxon>Leotiomycetes</taxon>
        <taxon>Helotiales</taxon>
        <taxon>Drepanopezizaceae</taxon>
        <taxon>Drepanopeziza</taxon>
    </lineage>
</organism>
<dbReference type="GO" id="GO:0000324">
    <property type="term" value="C:fungal-type vacuole"/>
    <property type="evidence" value="ECO:0007669"/>
    <property type="project" value="TreeGrafter"/>
</dbReference>
<dbReference type="InterPro" id="IPR021109">
    <property type="entry name" value="Peptidase_aspartic_dom_sf"/>
</dbReference>
<dbReference type="AlphaFoldDB" id="K1WTF2"/>
<dbReference type="PRINTS" id="PR00792">
    <property type="entry name" value="PEPSIN"/>
</dbReference>
<proteinExistence type="inferred from homology"/>
<feature type="compositionally biased region" description="Low complexity" evidence="5">
    <location>
        <begin position="1"/>
        <end position="16"/>
    </location>
</feature>
<feature type="active site" evidence="3">
    <location>
        <position position="653"/>
    </location>
</feature>
<keyword evidence="8" id="KW-1185">Reference proteome</keyword>
<accession>K1WTF2</accession>
<dbReference type="EMBL" id="JH921439">
    <property type="protein sequence ID" value="EKD16346.1"/>
    <property type="molecule type" value="Genomic_DNA"/>
</dbReference>
<evidence type="ECO:0000256" key="2">
    <source>
        <dbReference type="ARBA" id="ARBA00022750"/>
    </source>
</evidence>
<dbReference type="KEGG" id="mbe:MBM_05640"/>
<dbReference type="CDD" id="cd05471">
    <property type="entry name" value="pepsin_like"/>
    <property type="match status" value="1"/>
</dbReference>
<dbReference type="Pfam" id="PF00026">
    <property type="entry name" value="Asp"/>
    <property type="match status" value="1"/>
</dbReference>
<dbReference type="OrthoDB" id="15189at2759"/>
<dbReference type="GO" id="GO:0008168">
    <property type="term" value="F:methyltransferase activity"/>
    <property type="evidence" value="ECO:0007669"/>
    <property type="project" value="InterPro"/>
</dbReference>
<keyword evidence="4" id="KW-0645">Protease</keyword>
<dbReference type="InterPro" id="IPR001461">
    <property type="entry name" value="Aspartic_peptidase_A1"/>
</dbReference>
<dbReference type="InterPro" id="IPR001969">
    <property type="entry name" value="Aspartic_peptidase_AS"/>
</dbReference>
<dbReference type="InterPro" id="IPR002052">
    <property type="entry name" value="DNA_methylase_N6_adenine_CS"/>
</dbReference>
<dbReference type="InterPro" id="IPR029063">
    <property type="entry name" value="SAM-dependent_MTases_sf"/>
</dbReference>
<dbReference type="GO" id="GO:0004190">
    <property type="term" value="F:aspartic-type endopeptidase activity"/>
    <property type="evidence" value="ECO:0007669"/>
    <property type="project" value="UniProtKB-KW"/>
</dbReference>
<dbReference type="InterPro" id="IPR034164">
    <property type="entry name" value="Pepsin-like_dom"/>
</dbReference>
<keyword evidence="4" id="KW-0378">Hydrolase</keyword>
<protein>
    <submittedName>
        <fullName evidence="7">PEPAc</fullName>
    </submittedName>
</protein>
<dbReference type="Gene3D" id="3.40.50.150">
    <property type="entry name" value="Vaccinia Virus protein VP39"/>
    <property type="match status" value="1"/>
</dbReference>
<dbReference type="PROSITE" id="PS00141">
    <property type="entry name" value="ASP_PROTEASE"/>
    <property type="match status" value="1"/>
</dbReference>
<dbReference type="InterPro" id="IPR033121">
    <property type="entry name" value="PEPTIDASE_A1"/>
</dbReference>
<dbReference type="SUPFAM" id="SSF53335">
    <property type="entry name" value="S-adenosyl-L-methionine-dependent methyltransferases"/>
    <property type="match status" value="1"/>
</dbReference>
<keyword evidence="2 4" id="KW-0064">Aspartyl protease</keyword>
<name>K1WTF2_MARBU</name>
<dbReference type="Proteomes" id="UP000006753">
    <property type="component" value="Unassembled WGS sequence"/>
</dbReference>
<feature type="region of interest" description="Disordered" evidence="5">
    <location>
        <begin position="1"/>
        <end position="23"/>
    </location>
</feature>
<sequence length="767" mass="82610">MPSSRANFSSNSANAAPGRNPYSTSWALNRSETWISNVVLTDRDPAAVVLQARDGILHGLPRETLESRSVAPGPGAIQPWADDRKAAADPGSLFRERLHIAAASLLAASQVPTSPRLGAGQEPCRDPVAILDDDTHSPQVQFGRANVFRNAELSRLPQEFDLIVSNPPYVSEQQYNTSTTRSVRNFEPRRALVPTVPSDFNYALERTDTASEDALYLRLVSLHLMYQSSVLLTEVGDAAQAARVAELMLKSGPPIQNGSRQHRVEIWRDAPEQEDGSSTVKEHDGRHIPIRGTGKIRAVALFRDPMRFSVLVLLAASGLSTAAPSELQQNWRASLNLRAPSPDVNVTTFFPLTRQRGNGRGRGKGKGKGNDKRFWGYGLAGLNEEQKGQGWSVPVTIGGRSYNLAVDTGSSDTWILASNFTCLSDDGSPTTQDVCSPPVAKKYTPGKEFKRIPDVNFNIQYGDYTAESGYFGMVKATMGGITVKTQIAVADRANIVADPCLDSSGMLGLAYPALTSAFSGTNLSADVPANQLPYDPIFTSMWKQNLVAPVFTLAIQRAAVPANNRPDGYLALGGLAPVATRGQTARLPIEYIAEGPGYVYGSLPRPQYQAYAITPDAYLFSTSTTDPFASHPAPVWQPLNTTGMLGSNQTLIDAGVTLSYVPRPVARQIASLFKPPGVYNANLPNPGWTVSCTAQPPTLAVQLAGVILPFDPRDLILDDFTGTGACQSGIGGSDGQLKFLGDTFLRSNMVVFDQGAAEIRVRSRGVY</sequence>
<dbReference type="eggNOG" id="KOG1339">
    <property type="taxonomic scope" value="Eukaryota"/>
</dbReference>
<dbReference type="InParanoid" id="K1WTF2"/>
<dbReference type="PROSITE" id="PS00092">
    <property type="entry name" value="N6_MTASE"/>
    <property type="match status" value="1"/>
</dbReference>
<evidence type="ECO:0000256" key="3">
    <source>
        <dbReference type="PIRSR" id="PIRSR601461-1"/>
    </source>
</evidence>
<dbReference type="GO" id="GO:0003676">
    <property type="term" value="F:nucleic acid binding"/>
    <property type="evidence" value="ECO:0007669"/>
    <property type="project" value="InterPro"/>
</dbReference>
<dbReference type="GO" id="GO:0006508">
    <property type="term" value="P:proteolysis"/>
    <property type="evidence" value="ECO:0007669"/>
    <property type="project" value="UniProtKB-KW"/>
</dbReference>
<feature type="active site" evidence="3">
    <location>
        <position position="407"/>
    </location>
</feature>
<evidence type="ECO:0000259" key="6">
    <source>
        <dbReference type="PROSITE" id="PS51767"/>
    </source>
</evidence>
<gene>
    <name evidence="7" type="ORF">MBM_05640</name>
</gene>
<evidence type="ECO:0000313" key="7">
    <source>
        <dbReference type="EMBL" id="EKD16346.1"/>
    </source>
</evidence>
<dbReference type="HOGENOM" id="CLU_364110_0_0_1"/>
<comment type="similarity">
    <text evidence="1 4">Belongs to the peptidase A1 family.</text>
</comment>
<evidence type="ECO:0000256" key="5">
    <source>
        <dbReference type="SAM" id="MobiDB-lite"/>
    </source>
</evidence>
<evidence type="ECO:0000313" key="8">
    <source>
        <dbReference type="Proteomes" id="UP000006753"/>
    </source>
</evidence>
<evidence type="ECO:0000256" key="1">
    <source>
        <dbReference type="ARBA" id="ARBA00007447"/>
    </source>
</evidence>
<dbReference type="PROSITE" id="PS51767">
    <property type="entry name" value="PEPTIDASE_A1"/>
    <property type="match status" value="1"/>
</dbReference>
<dbReference type="PANTHER" id="PTHR47966:SF47">
    <property type="entry name" value="ENDOPEPTIDASE, PUTATIVE (AFU_ORTHOLOGUE AFUA_3G01220)-RELATED"/>
    <property type="match status" value="1"/>
</dbReference>
<dbReference type="PANTHER" id="PTHR47966">
    <property type="entry name" value="BETA-SITE APP-CLEAVING ENZYME, ISOFORM A-RELATED"/>
    <property type="match status" value="1"/>
</dbReference>
<dbReference type="GO" id="GO:0032259">
    <property type="term" value="P:methylation"/>
    <property type="evidence" value="ECO:0007669"/>
    <property type="project" value="InterPro"/>
</dbReference>
<feature type="domain" description="Peptidase A1" evidence="6">
    <location>
        <begin position="391"/>
        <end position="762"/>
    </location>
</feature>
<reference evidence="7 8" key="1">
    <citation type="journal article" date="2012" name="BMC Genomics">
        <title>Sequencing the genome of Marssonina brunnea reveals fungus-poplar co-evolution.</title>
        <authorList>
            <person name="Zhu S."/>
            <person name="Cao Y.-Z."/>
            <person name="Jiang C."/>
            <person name="Tan B.-Y."/>
            <person name="Wang Z."/>
            <person name="Feng S."/>
            <person name="Zhang L."/>
            <person name="Su X.-H."/>
            <person name="Brejova B."/>
            <person name="Vinar T."/>
            <person name="Xu M."/>
            <person name="Wang M.-X."/>
            <person name="Zhang S.-G."/>
            <person name="Huang M.-R."/>
            <person name="Wu R."/>
            <person name="Zhou Y."/>
        </authorList>
    </citation>
    <scope>NUCLEOTIDE SEQUENCE [LARGE SCALE GENOMIC DNA]</scope>
    <source>
        <strain evidence="7 8">MB_m1</strain>
    </source>
</reference>